<comment type="caution">
    <text evidence="1">The sequence shown here is derived from an EMBL/GenBank/DDBJ whole genome shotgun (WGS) entry which is preliminary data.</text>
</comment>
<name>A0A0C1QZY0_9RICK</name>
<sequence>MNEQNILVDFQYELLKSLAERNIAQDNIKCDSPNTYLSQFKKEQSQNYAYIQHFVDSISEISHKIKHVPKPDNVQEPDNDFINDINTHLLKRTKELLIAFSSHDSNMISILCWKQSSSIFNIEEQNVTASLQSLSESFKKAVNALSILYEKSSALSRY</sequence>
<keyword evidence="2" id="KW-1185">Reference proteome</keyword>
<organism evidence="1 2">
    <name type="scientific">Candidatus Jidaibacter acanthamoebae</name>
    <dbReference type="NCBI Taxonomy" id="86105"/>
    <lineage>
        <taxon>Bacteria</taxon>
        <taxon>Pseudomonadati</taxon>
        <taxon>Pseudomonadota</taxon>
        <taxon>Alphaproteobacteria</taxon>
        <taxon>Rickettsiales</taxon>
        <taxon>Candidatus Midichloriaceae</taxon>
        <taxon>Candidatus Jidaibacter</taxon>
    </lineage>
</organism>
<protein>
    <submittedName>
        <fullName evidence="1">Uncharacterized protein</fullName>
    </submittedName>
</protein>
<dbReference type="RefSeq" id="WP_039455833.1">
    <property type="nucleotide sequence ID" value="NZ_JSWE01000092.1"/>
</dbReference>
<proteinExistence type="predicted"/>
<evidence type="ECO:0000313" key="1">
    <source>
        <dbReference type="EMBL" id="KIE05590.1"/>
    </source>
</evidence>
<reference evidence="1 2" key="1">
    <citation type="submission" date="2014-11" db="EMBL/GenBank/DDBJ databases">
        <title>A Rickettsiales Symbiont of Amoebae With Ancient Features.</title>
        <authorList>
            <person name="Schulz F."/>
            <person name="Martijn J."/>
            <person name="Wascher F."/>
            <person name="Kostanjsek R."/>
            <person name="Ettema T.J."/>
            <person name="Horn M."/>
        </authorList>
    </citation>
    <scope>NUCLEOTIDE SEQUENCE [LARGE SCALE GENOMIC DNA]</scope>
    <source>
        <strain evidence="1 2">UWC36</strain>
    </source>
</reference>
<gene>
    <name evidence="1" type="ORF">NF27_DP01340</name>
</gene>
<dbReference type="EMBL" id="JSWE01000092">
    <property type="protein sequence ID" value="KIE05590.1"/>
    <property type="molecule type" value="Genomic_DNA"/>
</dbReference>
<dbReference type="AlphaFoldDB" id="A0A0C1QZY0"/>
<evidence type="ECO:0000313" key="2">
    <source>
        <dbReference type="Proteomes" id="UP000031258"/>
    </source>
</evidence>
<accession>A0A0C1QZY0</accession>
<dbReference type="Proteomes" id="UP000031258">
    <property type="component" value="Unassembled WGS sequence"/>
</dbReference>